<evidence type="ECO:0000256" key="9">
    <source>
        <dbReference type="ARBA" id="ARBA00023136"/>
    </source>
</evidence>
<dbReference type="PRINTS" id="PR00182">
    <property type="entry name" value="ECOLNEIPORIN"/>
</dbReference>
<keyword evidence="6 11" id="KW-0732">Signal</keyword>
<dbReference type="PANTHER" id="PTHR34501">
    <property type="entry name" value="PROTEIN YDDL-RELATED"/>
    <property type="match status" value="1"/>
</dbReference>
<dbReference type="Pfam" id="PF13609">
    <property type="entry name" value="Porin_4"/>
    <property type="match status" value="1"/>
</dbReference>
<feature type="chain" id="PRO_5011466202" evidence="11">
    <location>
        <begin position="24"/>
        <end position="358"/>
    </location>
</feature>
<dbReference type="PANTHER" id="PTHR34501:SF9">
    <property type="entry name" value="MAJOR OUTER MEMBRANE PROTEIN P.IA"/>
    <property type="match status" value="1"/>
</dbReference>
<evidence type="ECO:0000259" key="12">
    <source>
        <dbReference type="Pfam" id="PF13609"/>
    </source>
</evidence>
<keyword evidence="7" id="KW-0406">Ion transport</keyword>
<dbReference type="GO" id="GO:0015288">
    <property type="term" value="F:porin activity"/>
    <property type="evidence" value="ECO:0007669"/>
    <property type="project" value="UniProtKB-KW"/>
</dbReference>
<dbReference type="OrthoDB" id="8961834at2"/>
<evidence type="ECO:0000313" key="13">
    <source>
        <dbReference type="EMBL" id="SDC97581.1"/>
    </source>
</evidence>
<dbReference type="InterPro" id="IPR023614">
    <property type="entry name" value="Porin_dom_sf"/>
</dbReference>
<keyword evidence="3" id="KW-0813">Transport</keyword>
<dbReference type="EMBL" id="FMYQ01000012">
    <property type="protein sequence ID" value="SDC97581.1"/>
    <property type="molecule type" value="Genomic_DNA"/>
</dbReference>
<dbReference type="InterPro" id="IPR001702">
    <property type="entry name" value="Porin_Gram-ve"/>
</dbReference>
<dbReference type="Proteomes" id="UP000198908">
    <property type="component" value="Unassembled WGS sequence"/>
</dbReference>
<keyword evidence="8" id="KW-0626">Porin</keyword>
<dbReference type="AlphaFoldDB" id="A0A1G6QZ97"/>
<keyword evidence="14" id="KW-1185">Reference proteome</keyword>
<keyword evidence="10" id="KW-0998">Cell outer membrane</keyword>
<dbReference type="Gene3D" id="2.40.160.10">
    <property type="entry name" value="Porin"/>
    <property type="match status" value="1"/>
</dbReference>
<evidence type="ECO:0000256" key="4">
    <source>
        <dbReference type="ARBA" id="ARBA00022452"/>
    </source>
</evidence>
<dbReference type="SUPFAM" id="SSF56935">
    <property type="entry name" value="Porins"/>
    <property type="match status" value="1"/>
</dbReference>
<dbReference type="InterPro" id="IPR002299">
    <property type="entry name" value="Porin_Neis"/>
</dbReference>
<protein>
    <submittedName>
        <fullName evidence="13">Outer membrane protein (Porin)</fullName>
    </submittedName>
</protein>
<dbReference type="GO" id="GO:0046930">
    <property type="term" value="C:pore complex"/>
    <property type="evidence" value="ECO:0007669"/>
    <property type="project" value="UniProtKB-KW"/>
</dbReference>
<dbReference type="PRINTS" id="PR00184">
    <property type="entry name" value="NEISSPPORIN"/>
</dbReference>
<evidence type="ECO:0000256" key="3">
    <source>
        <dbReference type="ARBA" id="ARBA00022448"/>
    </source>
</evidence>
<feature type="signal peptide" evidence="11">
    <location>
        <begin position="1"/>
        <end position="23"/>
    </location>
</feature>
<evidence type="ECO:0000256" key="5">
    <source>
        <dbReference type="ARBA" id="ARBA00022692"/>
    </source>
</evidence>
<name>A0A1G6QZ97_9BURK</name>
<evidence type="ECO:0000256" key="8">
    <source>
        <dbReference type="ARBA" id="ARBA00023114"/>
    </source>
</evidence>
<keyword evidence="9" id="KW-0472">Membrane</keyword>
<dbReference type="GO" id="GO:0034220">
    <property type="term" value="P:monoatomic ion transmembrane transport"/>
    <property type="evidence" value="ECO:0007669"/>
    <property type="project" value="InterPro"/>
</dbReference>
<reference evidence="14" key="1">
    <citation type="submission" date="2016-09" db="EMBL/GenBank/DDBJ databases">
        <authorList>
            <person name="Varghese N."/>
            <person name="Submissions S."/>
        </authorList>
    </citation>
    <scope>NUCLEOTIDE SEQUENCE [LARGE SCALE GENOMIC DNA]</scope>
    <source>
        <strain evidence="14">TNe-862</strain>
    </source>
</reference>
<keyword evidence="5" id="KW-0812">Transmembrane</keyword>
<evidence type="ECO:0000256" key="11">
    <source>
        <dbReference type="SAM" id="SignalP"/>
    </source>
</evidence>
<keyword evidence="4" id="KW-1134">Transmembrane beta strand</keyword>
<comment type="subunit">
    <text evidence="2">Homotrimer.</text>
</comment>
<evidence type="ECO:0000256" key="6">
    <source>
        <dbReference type="ARBA" id="ARBA00022729"/>
    </source>
</evidence>
<evidence type="ECO:0000256" key="1">
    <source>
        <dbReference type="ARBA" id="ARBA00004571"/>
    </source>
</evidence>
<evidence type="ECO:0000256" key="10">
    <source>
        <dbReference type="ARBA" id="ARBA00023237"/>
    </source>
</evidence>
<proteinExistence type="predicted"/>
<organism evidence="13 14">
    <name type="scientific">Paraburkholderia lycopersici</name>
    <dbReference type="NCBI Taxonomy" id="416944"/>
    <lineage>
        <taxon>Bacteria</taxon>
        <taxon>Pseudomonadati</taxon>
        <taxon>Pseudomonadota</taxon>
        <taxon>Betaproteobacteria</taxon>
        <taxon>Burkholderiales</taxon>
        <taxon>Burkholderiaceae</taxon>
        <taxon>Paraburkholderia</taxon>
    </lineage>
</organism>
<dbReference type="STRING" id="416944.SAMN05421548_112171"/>
<dbReference type="RefSeq" id="WP_091997904.1">
    <property type="nucleotide sequence ID" value="NZ_FMYQ01000012.1"/>
</dbReference>
<dbReference type="GO" id="GO:0009279">
    <property type="term" value="C:cell outer membrane"/>
    <property type="evidence" value="ECO:0007669"/>
    <property type="project" value="UniProtKB-SubCell"/>
</dbReference>
<accession>A0A1G6QZ97</accession>
<gene>
    <name evidence="13" type="ORF">SAMN05421548_112171</name>
</gene>
<evidence type="ECO:0000256" key="2">
    <source>
        <dbReference type="ARBA" id="ARBA00011233"/>
    </source>
</evidence>
<comment type="subcellular location">
    <subcellularLocation>
        <location evidence="1">Cell outer membrane</location>
        <topology evidence="1">Multi-pass membrane protein</topology>
    </subcellularLocation>
</comment>
<dbReference type="CDD" id="cd00342">
    <property type="entry name" value="gram_neg_porins"/>
    <property type="match status" value="1"/>
</dbReference>
<evidence type="ECO:0000313" key="14">
    <source>
        <dbReference type="Proteomes" id="UP000198908"/>
    </source>
</evidence>
<dbReference type="InterPro" id="IPR033900">
    <property type="entry name" value="Gram_neg_porin_domain"/>
</dbReference>
<sequence>MKSNLRKSALAVSAMILATAAHAQSSVTLYGIVDAGVMYMSKTRNATGGNGGKFIGFTDSGEAPSVFGLKGDEDLGGGMHAEFNLESGINLGNGGFNNSNGNLFGRQAWVGVRGNLGTLRAGLQYSPFFDVVWEADPRGLSQLGSNLVVYSYNALGTGVFNSNMIKYDSPVIAGLQGSVMLALGGVAGDFQAGRQYSANLQYHWRDLGVFAAYYNGNTGGAMTPLPTNLGMQARIIGASYKFDALTAKASFTNYKMAGSGINNNVYNVGVDFMATPVIDLNAGVWYMVNRDDTSSKSLLGAVGANYFLSRRTGIYTQVGVVNNKGGQNLGLAMGEAPTTLYAPAGTTVGVNVGIRHLF</sequence>
<feature type="domain" description="Porin" evidence="12">
    <location>
        <begin position="9"/>
        <end position="325"/>
    </location>
</feature>
<evidence type="ECO:0000256" key="7">
    <source>
        <dbReference type="ARBA" id="ARBA00023065"/>
    </source>
</evidence>
<dbReference type="InterPro" id="IPR050298">
    <property type="entry name" value="Gram-neg_bact_OMP"/>
</dbReference>